<gene>
    <name evidence="1" type="ORF">R1flu_020365</name>
</gene>
<accession>A0ABD1ZMG7</accession>
<comment type="caution">
    <text evidence="1">The sequence shown here is derived from an EMBL/GenBank/DDBJ whole genome shotgun (WGS) entry which is preliminary data.</text>
</comment>
<reference evidence="1 2" key="1">
    <citation type="submission" date="2024-09" db="EMBL/GenBank/DDBJ databases">
        <title>Chromosome-scale assembly of Riccia fluitans.</title>
        <authorList>
            <person name="Paukszto L."/>
            <person name="Sawicki J."/>
            <person name="Karawczyk K."/>
            <person name="Piernik-Szablinska J."/>
            <person name="Szczecinska M."/>
            <person name="Mazdziarz M."/>
        </authorList>
    </citation>
    <scope>NUCLEOTIDE SEQUENCE [LARGE SCALE GENOMIC DNA]</scope>
    <source>
        <strain evidence="1">Rf_01</strain>
        <tissue evidence="1">Aerial parts of the thallus</tissue>
    </source>
</reference>
<dbReference type="EMBL" id="JBHFFA010000001">
    <property type="protein sequence ID" value="KAL2652237.1"/>
    <property type="molecule type" value="Genomic_DNA"/>
</dbReference>
<dbReference type="Proteomes" id="UP001605036">
    <property type="component" value="Unassembled WGS sequence"/>
</dbReference>
<organism evidence="1 2">
    <name type="scientific">Riccia fluitans</name>
    <dbReference type="NCBI Taxonomy" id="41844"/>
    <lineage>
        <taxon>Eukaryota</taxon>
        <taxon>Viridiplantae</taxon>
        <taxon>Streptophyta</taxon>
        <taxon>Embryophyta</taxon>
        <taxon>Marchantiophyta</taxon>
        <taxon>Marchantiopsida</taxon>
        <taxon>Marchantiidae</taxon>
        <taxon>Marchantiales</taxon>
        <taxon>Ricciaceae</taxon>
        <taxon>Riccia</taxon>
    </lineage>
</organism>
<name>A0ABD1ZMG7_9MARC</name>
<protein>
    <submittedName>
        <fullName evidence="1">Uncharacterized protein</fullName>
    </submittedName>
</protein>
<dbReference type="AlphaFoldDB" id="A0ABD1ZMG7"/>
<keyword evidence="2" id="KW-1185">Reference proteome</keyword>
<evidence type="ECO:0000313" key="1">
    <source>
        <dbReference type="EMBL" id="KAL2652237.1"/>
    </source>
</evidence>
<sequence>MFCSCRRRRAEQDRIRCCVRSSTEEEEVGLLQNPMRSCQPSNVQASPRLGHLTVVKELRNWRRRIHFYSWKDKTPETESVFREQKTADRAYAT</sequence>
<proteinExistence type="predicted"/>
<evidence type="ECO:0000313" key="2">
    <source>
        <dbReference type="Proteomes" id="UP001605036"/>
    </source>
</evidence>